<sequence>MANGPALSTAKRGEIYVGSEIRDSLILLDVLYANQFEGESFDPSLLEQTEENFYRGAPPKWLNFYISEQLESDGIGTPFIKRDGYSTLAVQTAQRRKRPGISTVKLYHQTGCGGTTLAMQVLWDMRKTFRCAVLTGSSSDITKVAKEVVNLFTAGSRGHQNTVLLLLNDDQILENLQDSIMMEIAEQSIDTFMPVVIFFSCVRKNALLQSDHVVLKPALSDTEKQKFNEKKEELHRRFGSKQCKQFHGFNILQTNFSQYYVKQACKVICPVPRAKRPKRIQLVGFLSLLNAYVPGSYLLENQCLDLFKHKDYRFGELPLEDRMKPFSNLIITFQQDTENRVRMAHPMIAQCCTELMAEAGVTRSDTARNILNHLCRDEVPPFLLGFVKDMLTKREMKIKENPINSTEITEEPERFSRLILDIQKKESETESASVLKLASKKFDQDPYFPQALARLYYIELKDYNQAELWASRAKQRDPQNSFIADTLGQVHKNHLKNTDSPVKPRKILQLATKAIDAFKDEERLADNKQETDMKEDGKTKVSHVFNTRGQFGYLQVCNLVYDRLVSQNETWKRVLTKAVPMGSVLELLGDRKLFRFNVLIISLRDEVEKKCDFFNKYLTYSKPDMMKDDATYIPRDTSDCYRKYVGDSPPKHVKEKGAEFIQKLKQNQAGTSAAVLSCLDRKYSESELKEITARWKKIVECKNSITALINYIFAHIILRHVGIMYSRSFHKFLGEFRQKMPLNPNDGPEQHMLALLLYWPTDSQGKCDFDLSELIHRMHCSYENTYKTYFGSRHLCPLFFIGKGEDLNRIVHRNSFCSVLCVVMMLLVPIQNKTFCVNSEFTVNFSNVVICFHFHKISLQSEAGHFECSVSSLRWVCKKKVSFKYHFSSWDEHREKPSCVDYMPAGPLLDITVTSGKMEEVHLPHWIDHDSTISDMFAVLHVDTFGDFVEKASQVTSSHVKLCQPTFSPTGVMIRVRLGFQVKVHYEALIYKTKKEFLTLHVYLVPPDPVVQEKVEKKEKSYGSIIIPKPNPDKSLQMQDNFFLTADKDTAKISPEKLKLTYERRMPNYFEVFLRSADGEFDLRLESEGKKNSRRDTVWTCTIRKGDYKSQRSDHEQASGQHFVERHRTDLINRVKDTGHILDDLKKRRLISDEMYDDLSEKSTHNQMRKIINLMTNVGTTGKDALYEILQGMKNMRPLISELEESG</sequence>
<reference evidence="5" key="3">
    <citation type="submission" date="2025-09" db="UniProtKB">
        <authorList>
            <consortium name="Ensembl"/>
        </authorList>
    </citation>
    <scope>IDENTIFICATION</scope>
</reference>
<evidence type="ECO:0000259" key="3">
    <source>
        <dbReference type="PROSITE" id="PS50209"/>
    </source>
</evidence>
<feature type="domain" description="CARD" evidence="3">
    <location>
        <begin position="1116"/>
        <end position="1191"/>
    </location>
</feature>
<dbReference type="Pfam" id="PF13553">
    <property type="entry name" value="FIIND"/>
    <property type="match status" value="1"/>
</dbReference>
<dbReference type="OMA" id="ITHIMTP"/>
<name>A0A671XKG1_SPAAU</name>
<evidence type="ECO:0000259" key="4">
    <source>
        <dbReference type="PROSITE" id="PS51830"/>
    </source>
</evidence>
<dbReference type="InterPro" id="IPR001315">
    <property type="entry name" value="CARD"/>
</dbReference>
<reference evidence="5" key="1">
    <citation type="submission" date="2021-04" db="EMBL/GenBank/DDBJ databases">
        <authorList>
            <consortium name="Wellcome Sanger Institute Data Sharing"/>
        </authorList>
    </citation>
    <scope>NUCLEOTIDE SEQUENCE [LARGE SCALE GENOMIC DNA]</scope>
</reference>
<dbReference type="GO" id="GO:0042981">
    <property type="term" value="P:regulation of apoptotic process"/>
    <property type="evidence" value="ECO:0007669"/>
    <property type="project" value="InterPro"/>
</dbReference>
<dbReference type="Pfam" id="PF00619">
    <property type="entry name" value="CARD"/>
    <property type="match status" value="1"/>
</dbReference>
<evidence type="ECO:0000256" key="1">
    <source>
        <dbReference type="ARBA" id="ARBA00004514"/>
    </source>
</evidence>
<reference evidence="5" key="2">
    <citation type="submission" date="2025-08" db="UniProtKB">
        <authorList>
            <consortium name="Ensembl"/>
        </authorList>
    </citation>
    <scope>IDENTIFICATION</scope>
</reference>
<comment type="subcellular location">
    <subcellularLocation>
        <location evidence="1">Cytoplasm</location>
        <location evidence="1">Cytosol</location>
    </subcellularLocation>
</comment>
<keyword evidence="2" id="KW-0963">Cytoplasm</keyword>
<evidence type="ECO:0000313" key="5">
    <source>
        <dbReference type="Ensembl" id="ENSSAUP00010049315.1"/>
    </source>
</evidence>
<gene>
    <name evidence="5" type="primary">LOC115589577</name>
</gene>
<dbReference type="PROSITE" id="PS51830">
    <property type="entry name" value="FIIND"/>
    <property type="match status" value="1"/>
</dbReference>
<dbReference type="SUPFAM" id="SSF47986">
    <property type="entry name" value="DEATH domain"/>
    <property type="match status" value="1"/>
</dbReference>
<dbReference type="InterPro" id="IPR025307">
    <property type="entry name" value="FIIND_dom"/>
</dbReference>
<dbReference type="PROSITE" id="PS50209">
    <property type="entry name" value="CARD"/>
    <property type="match status" value="1"/>
</dbReference>
<protein>
    <submittedName>
        <fullName evidence="5">Si:ch73-252p3.1</fullName>
    </submittedName>
</protein>
<dbReference type="PANTHER" id="PTHR16155:SF18">
    <property type="entry name" value="STERILE ALPHA MOTIF DOMAIN-CONTAINING PROTEIN 9-LIKE"/>
    <property type="match status" value="1"/>
</dbReference>
<proteinExistence type="predicted"/>
<dbReference type="Gene3D" id="1.10.533.10">
    <property type="entry name" value="Death Domain, Fas"/>
    <property type="match status" value="1"/>
</dbReference>
<accession>A0A671XKG1</accession>
<organism evidence="5 6">
    <name type="scientific">Sparus aurata</name>
    <name type="common">Gilthead sea bream</name>
    <dbReference type="NCBI Taxonomy" id="8175"/>
    <lineage>
        <taxon>Eukaryota</taxon>
        <taxon>Metazoa</taxon>
        <taxon>Chordata</taxon>
        <taxon>Craniata</taxon>
        <taxon>Vertebrata</taxon>
        <taxon>Euteleostomi</taxon>
        <taxon>Actinopterygii</taxon>
        <taxon>Neopterygii</taxon>
        <taxon>Teleostei</taxon>
        <taxon>Neoteleostei</taxon>
        <taxon>Acanthomorphata</taxon>
        <taxon>Eupercaria</taxon>
        <taxon>Spariformes</taxon>
        <taxon>Sparidae</taxon>
        <taxon>Sparus</taxon>
    </lineage>
</organism>
<dbReference type="Proteomes" id="UP000472265">
    <property type="component" value="Chromosome 10"/>
</dbReference>
<dbReference type="Ensembl" id="ENSSAUT00010051886.1">
    <property type="protein sequence ID" value="ENSSAUP00010049315.1"/>
    <property type="gene ID" value="ENSSAUG00010020591.1"/>
</dbReference>
<dbReference type="InterPro" id="IPR011029">
    <property type="entry name" value="DEATH-like_dom_sf"/>
</dbReference>
<dbReference type="InParanoid" id="A0A671XKG1"/>
<keyword evidence="6" id="KW-1185">Reference proteome</keyword>
<evidence type="ECO:0000256" key="2">
    <source>
        <dbReference type="ARBA" id="ARBA00022490"/>
    </source>
</evidence>
<dbReference type="Pfam" id="PF23679">
    <property type="entry name" value="UPA-FIIND"/>
    <property type="match status" value="1"/>
</dbReference>
<feature type="domain" description="FIIND" evidence="4">
    <location>
        <begin position="832"/>
        <end position="1117"/>
    </location>
</feature>
<dbReference type="PANTHER" id="PTHR16155">
    <property type="entry name" value="DED DOMAIN-CONTAINING PROTEIN"/>
    <property type="match status" value="1"/>
</dbReference>
<dbReference type="AlphaFoldDB" id="A0A671XKG1"/>
<evidence type="ECO:0000313" key="6">
    <source>
        <dbReference type="Proteomes" id="UP000472265"/>
    </source>
</evidence>
<dbReference type="GO" id="GO:0005829">
    <property type="term" value="C:cytosol"/>
    <property type="evidence" value="ECO:0007669"/>
    <property type="project" value="UniProtKB-SubCell"/>
</dbReference>
<dbReference type="GeneTree" id="ENSGT00390000013973"/>